<name>A0ABN9WQK4_9DINO</name>
<protein>
    <recommendedName>
        <fullName evidence="3">Beta-galactosidase</fullName>
    </recommendedName>
</protein>
<comment type="caution">
    <text evidence="1">The sequence shown here is derived from an EMBL/GenBank/DDBJ whole genome shotgun (WGS) entry which is preliminary data.</text>
</comment>
<feature type="non-terminal residue" evidence="1">
    <location>
        <position position="1"/>
    </location>
</feature>
<organism evidence="1 2">
    <name type="scientific">Prorocentrum cordatum</name>
    <dbReference type="NCBI Taxonomy" id="2364126"/>
    <lineage>
        <taxon>Eukaryota</taxon>
        <taxon>Sar</taxon>
        <taxon>Alveolata</taxon>
        <taxon>Dinophyceae</taxon>
        <taxon>Prorocentrales</taxon>
        <taxon>Prorocentraceae</taxon>
        <taxon>Prorocentrum</taxon>
    </lineage>
</organism>
<dbReference type="EMBL" id="CAUYUJ010018949">
    <property type="protein sequence ID" value="CAK0887541.1"/>
    <property type="molecule type" value="Genomic_DNA"/>
</dbReference>
<keyword evidence="2" id="KW-1185">Reference proteome</keyword>
<dbReference type="Proteomes" id="UP001189429">
    <property type="component" value="Unassembled WGS sequence"/>
</dbReference>
<gene>
    <name evidence="1" type="ORF">PCOR1329_LOCUS68567</name>
</gene>
<proteinExistence type="predicted"/>
<evidence type="ECO:0000313" key="1">
    <source>
        <dbReference type="EMBL" id="CAK0887541.1"/>
    </source>
</evidence>
<accession>A0ABN9WQK4</accession>
<sequence length="104" mass="11395">HYHSFPLRVAIGAERDCSEVDFGATFANDEQLRICLRCDCAGGLEVTLASVRRARGGGASDLREQARVLSSHALVGDSDWSFRPLVRMYGSSSSTFVSGTLRWQ</sequence>
<evidence type="ECO:0000313" key="2">
    <source>
        <dbReference type="Proteomes" id="UP001189429"/>
    </source>
</evidence>
<evidence type="ECO:0008006" key="3">
    <source>
        <dbReference type="Google" id="ProtNLM"/>
    </source>
</evidence>
<reference evidence="1" key="1">
    <citation type="submission" date="2023-10" db="EMBL/GenBank/DDBJ databases">
        <authorList>
            <person name="Chen Y."/>
            <person name="Shah S."/>
            <person name="Dougan E. K."/>
            <person name="Thang M."/>
            <person name="Chan C."/>
        </authorList>
    </citation>
    <scope>NUCLEOTIDE SEQUENCE [LARGE SCALE GENOMIC DNA]</scope>
</reference>